<proteinExistence type="predicted"/>
<dbReference type="Proteomes" id="UP001212152">
    <property type="component" value="Unassembled WGS sequence"/>
</dbReference>
<evidence type="ECO:0000313" key="2">
    <source>
        <dbReference type="Proteomes" id="UP001212152"/>
    </source>
</evidence>
<name>A0AAD5XL10_9FUNG</name>
<keyword evidence="2" id="KW-1185">Reference proteome</keyword>
<gene>
    <name evidence="1" type="ORF">HDU87_003781</name>
</gene>
<dbReference type="EMBL" id="JADGJQ010000284">
    <property type="protein sequence ID" value="KAJ3164393.1"/>
    <property type="molecule type" value="Genomic_DNA"/>
</dbReference>
<protein>
    <submittedName>
        <fullName evidence="1">Uncharacterized protein</fullName>
    </submittedName>
</protein>
<organism evidence="1 2">
    <name type="scientific">Geranomyces variabilis</name>
    <dbReference type="NCBI Taxonomy" id="109894"/>
    <lineage>
        <taxon>Eukaryota</taxon>
        <taxon>Fungi</taxon>
        <taxon>Fungi incertae sedis</taxon>
        <taxon>Chytridiomycota</taxon>
        <taxon>Chytridiomycota incertae sedis</taxon>
        <taxon>Chytridiomycetes</taxon>
        <taxon>Spizellomycetales</taxon>
        <taxon>Powellomycetaceae</taxon>
        <taxon>Geranomyces</taxon>
    </lineage>
</organism>
<accession>A0AAD5XL10</accession>
<evidence type="ECO:0000313" key="1">
    <source>
        <dbReference type="EMBL" id="KAJ3164393.1"/>
    </source>
</evidence>
<sequence length="300" mass="31016">MDQATAETQPLGNDMPDFSKPLDVGMANHSATLKARELRARAAATSIGLTNGPYVCSKGSTSGNYMAVWSPSANFTNQDDIFAVCYSRGLYVAYSSSSNIVELTAVARSCGASQAVWVTSNGQDSKLLIATGSASAGALSANYKTAGPSPVLCALPSPLQCASSRIPAVISFDNLALTINSATGVKAMQPSGAAAFQNSTGLAITPLKSNGSAVGDSILMDVTTIPVPWGQMQQGLTSGLASPNVFLSLFGSYMSSSKGTPFDVGYLFVTGTFTPSDRLLLSDVFINTDGSLKNTTRTLD</sequence>
<comment type="caution">
    <text evidence="1">The sequence shown here is derived from an EMBL/GenBank/DDBJ whole genome shotgun (WGS) entry which is preliminary data.</text>
</comment>
<reference evidence="1" key="1">
    <citation type="submission" date="2020-05" db="EMBL/GenBank/DDBJ databases">
        <title>Phylogenomic resolution of chytrid fungi.</title>
        <authorList>
            <person name="Stajich J.E."/>
            <person name="Amses K."/>
            <person name="Simmons R."/>
            <person name="Seto K."/>
            <person name="Myers J."/>
            <person name="Bonds A."/>
            <person name="Quandt C.A."/>
            <person name="Barry K."/>
            <person name="Liu P."/>
            <person name="Grigoriev I."/>
            <person name="Longcore J.E."/>
            <person name="James T.Y."/>
        </authorList>
    </citation>
    <scope>NUCLEOTIDE SEQUENCE</scope>
    <source>
        <strain evidence="1">JEL0379</strain>
    </source>
</reference>
<dbReference type="AlphaFoldDB" id="A0AAD5XL10"/>
<feature type="non-terminal residue" evidence="1">
    <location>
        <position position="1"/>
    </location>
</feature>